<name>A0ACC2M5J3_PERAE</name>
<accession>A0ACC2M5J3</accession>
<organism evidence="1 2">
    <name type="scientific">Persea americana</name>
    <name type="common">Avocado</name>
    <dbReference type="NCBI Taxonomy" id="3435"/>
    <lineage>
        <taxon>Eukaryota</taxon>
        <taxon>Viridiplantae</taxon>
        <taxon>Streptophyta</taxon>
        <taxon>Embryophyta</taxon>
        <taxon>Tracheophyta</taxon>
        <taxon>Spermatophyta</taxon>
        <taxon>Magnoliopsida</taxon>
        <taxon>Magnoliidae</taxon>
        <taxon>Laurales</taxon>
        <taxon>Lauraceae</taxon>
        <taxon>Persea</taxon>
    </lineage>
</organism>
<evidence type="ECO:0000313" key="1">
    <source>
        <dbReference type="EMBL" id="KAJ8640442.1"/>
    </source>
</evidence>
<dbReference type="Proteomes" id="UP001234297">
    <property type="component" value="Chromosome 5"/>
</dbReference>
<sequence length="505" mass="56140">MAISTPPLVARLDPTTLKPINLSPTILSCSSLNHLNQIHAHLLKTPPNLFHWNSIIRAHSAHLPQTSLHLFVKMLEDPLLNPNKHTFTFVLRACARNLALRNGEQVHAVVLKSGLDSDCYIQASLIGLYAGCSRVELAQQVFDRMPVRGLVSSTAMVDGYLKAGRIGDAREVFDGVEEKDEVLWTALISGYVRSDQPEEALRLFRGMLLEVGTVSSESVISSVISACSRLGALETGRWLHRYLKDRRIEITTKVATALVDMYAKCGLIEVALQVFDDIVRPDVVAWNAMISGMGLQGNGQAALGLFERMKKAGIRPNESTFVAILTACAHSGMVQEGWLIFDQMRKEYQIEPRIDHYGCVVDVLGRAGCLEEAENFIRAMPIVPDAVVWRSLLVGCRSHNNVERAELALGKILELGSCESIDFVLLANIYASLNMYAEAGRVRRLMKDRGIERRAGHSRIEVEGVAHVFVAGDKSHPENDEIYSILSMMMEEMRCFTHQFADMDE</sequence>
<proteinExistence type="predicted"/>
<keyword evidence="2" id="KW-1185">Reference proteome</keyword>
<protein>
    <submittedName>
        <fullName evidence="1">Uncharacterized protein</fullName>
    </submittedName>
</protein>
<reference evidence="1 2" key="1">
    <citation type="journal article" date="2022" name="Hortic Res">
        <title>A haplotype resolved chromosomal level avocado genome allows analysis of novel avocado genes.</title>
        <authorList>
            <person name="Nath O."/>
            <person name="Fletcher S.J."/>
            <person name="Hayward A."/>
            <person name="Shaw L.M."/>
            <person name="Masouleh A.K."/>
            <person name="Furtado A."/>
            <person name="Henry R.J."/>
            <person name="Mitter N."/>
        </authorList>
    </citation>
    <scope>NUCLEOTIDE SEQUENCE [LARGE SCALE GENOMIC DNA]</scope>
    <source>
        <strain evidence="2">cv. Hass</strain>
    </source>
</reference>
<comment type="caution">
    <text evidence="1">The sequence shown here is derived from an EMBL/GenBank/DDBJ whole genome shotgun (WGS) entry which is preliminary data.</text>
</comment>
<dbReference type="EMBL" id="CM056813">
    <property type="protein sequence ID" value="KAJ8640442.1"/>
    <property type="molecule type" value="Genomic_DNA"/>
</dbReference>
<gene>
    <name evidence="1" type="ORF">MRB53_017136</name>
</gene>
<evidence type="ECO:0000313" key="2">
    <source>
        <dbReference type="Proteomes" id="UP001234297"/>
    </source>
</evidence>